<dbReference type="AlphaFoldDB" id="A0A7W7T406"/>
<evidence type="ECO:0000313" key="2">
    <source>
        <dbReference type="Proteomes" id="UP000542674"/>
    </source>
</evidence>
<accession>A0A7W7T406</accession>
<reference evidence="1 2" key="1">
    <citation type="submission" date="2020-08" db="EMBL/GenBank/DDBJ databases">
        <title>Sequencing the genomes of 1000 actinobacteria strains.</title>
        <authorList>
            <person name="Klenk H.-P."/>
        </authorList>
    </citation>
    <scope>NUCLEOTIDE SEQUENCE [LARGE SCALE GENOMIC DNA]</scope>
    <source>
        <strain evidence="1 2">DSM 45084</strain>
    </source>
</reference>
<gene>
    <name evidence="1" type="ORF">F4559_003280</name>
</gene>
<comment type="caution">
    <text evidence="1">The sequence shown here is derived from an EMBL/GenBank/DDBJ whole genome shotgun (WGS) entry which is preliminary data.</text>
</comment>
<sequence>MPLWVTVLVVCALLIVIWVRHRKRGHAEALLDEHARRRTTGGPAASTPVSRWREANRLFRAGDPEGLRRLEVIAAASPRHRQAVVATWLAALRGGVSRGLDPTWRTLVERTLVAHLRPGPGFWPGMALDADGAILVDLDLSGCRVGEVSFRGAVFVGDTRLTTMTVTGTADFTAARFLRHADFHDTLFARSATFAFAVFCGNVSLAGARVTGDAVLSDVKVSGRATLSGAEFSGAADLRRVFFGGRALFTDAVFGQDASFAGAWFRGRTDVGTAIIAADVDFTGARFGHRVHR</sequence>
<dbReference type="InterPro" id="IPR001646">
    <property type="entry name" value="5peptide_repeat"/>
</dbReference>
<dbReference type="RefSeq" id="WP_184669648.1">
    <property type="nucleotide sequence ID" value="NZ_BAABAI010000002.1"/>
</dbReference>
<organism evidence="1 2">
    <name type="scientific">Saccharothrix violaceirubra</name>
    <dbReference type="NCBI Taxonomy" id="413306"/>
    <lineage>
        <taxon>Bacteria</taxon>
        <taxon>Bacillati</taxon>
        <taxon>Actinomycetota</taxon>
        <taxon>Actinomycetes</taxon>
        <taxon>Pseudonocardiales</taxon>
        <taxon>Pseudonocardiaceae</taxon>
        <taxon>Saccharothrix</taxon>
    </lineage>
</organism>
<evidence type="ECO:0008006" key="3">
    <source>
        <dbReference type="Google" id="ProtNLM"/>
    </source>
</evidence>
<protein>
    <recommendedName>
        <fullName evidence="3">Pentapeptide repeat protein</fullName>
    </recommendedName>
</protein>
<proteinExistence type="predicted"/>
<keyword evidence="2" id="KW-1185">Reference proteome</keyword>
<evidence type="ECO:0000313" key="1">
    <source>
        <dbReference type="EMBL" id="MBB4965921.1"/>
    </source>
</evidence>
<dbReference type="EMBL" id="JACHJS010000001">
    <property type="protein sequence ID" value="MBB4965921.1"/>
    <property type="molecule type" value="Genomic_DNA"/>
</dbReference>
<name>A0A7W7T406_9PSEU</name>
<dbReference type="Gene3D" id="2.160.20.80">
    <property type="entry name" value="E3 ubiquitin-protein ligase SopA"/>
    <property type="match status" value="1"/>
</dbReference>
<dbReference type="Pfam" id="PF13576">
    <property type="entry name" value="Pentapeptide_3"/>
    <property type="match status" value="1"/>
</dbReference>
<dbReference type="Proteomes" id="UP000542674">
    <property type="component" value="Unassembled WGS sequence"/>
</dbReference>